<proteinExistence type="predicted"/>
<keyword evidence="2" id="KW-1185">Reference proteome</keyword>
<dbReference type="InterPro" id="IPR029068">
    <property type="entry name" value="Glyas_Bleomycin-R_OHBP_Dase"/>
</dbReference>
<dbReference type="Gene3D" id="3.10.180.10">
    <property type="entry name" value="2,3-Dihydroxybiphenyl 1,2-Dioxygenase, domain 1"/>
    <property type="match status" value="1"/>
</dbReference>
<gene>
    <name evidence="1" type="ORF">WJ0W_003262</name>
</gene>
<dbReference type="Proteomes" id="UP001154322">
    <property type="component" value="Unassembled WGS sequence"/>
</dbReference>
<protein>
    <submittedName>
        <fullName evidence="1">Uncharacterized protein</fullName>
    </submittedName>
</protein>
<evidence type="ECO:0000313" key="1">
    <source>
        <dbReference type="EMBL" id="CAH8246025.1"/>
    </source>
</evidence>
<name>A0ABM9G310_9BACL</name>
<organism evidence="1 2">
    <name type="scientific">Paenibacillus melissococcoides</name>
    <dbReference type="NCBI Taxonomy" id="2912268"/>
    <lineage>
        <taxon>Bacteria</taxon>
        <taxon>Bacillati</taxon>
        <taxon>Bacillota</taxon>
        <taxon>Bacilli</taxon>
        <taxon>Bacillales</taxon>
        <taxon>Paenibacillaceae</taxon>
        <taxon>Paenibacillus</taxon>
    </lineage>
</organism>
<accession>A0ABM9G310</accession>
<evidence type="ECO:0000313" key="2">
    <source>
        <dbReference type="Proteomes" id="UP001154322"/>
    </source>
</evidence>
<dbReference type="EMBL" id="CALYLO010000004">
    <property type="protein sequence ID" value="CAH8246025.1"/>
    <property type="molecule type" value="Genomic_DNA"/>
</dbReference>
<reference evidence="1" key="1">
    <citation type="submission" date="2022-06" db="EMBL/GenBank/DDBJ databases">
        <authorList>
            <person name="Dietemann V."/>
            <person name="Ory F."/>
            <person name="Dainat B."/>
            <person name="Oberhansli S."/>
        </authorList>
    </citation>
    <scope>NUCLEOTIDE SEQUENCE</scope>
    <source>
        <strain evidence="1">Ena-SAMPLE-TAB-26-04-2022-14:26:32:270-5432</strain>
    </source>
</reference>
<sequence>MSMFQDIVLGLLQSVVLIIKNTNGDHIIHNVKQSRSCYFRDGDGNILEIISHDYIEEGIIKPVGKLQILYLREIGFPVDRGILHHYLLKCMYPLGTITTGNGTYVASAETPAMFTVE</sequence>
<comment type="caution">
    <text evidence="1">The sequence shown here is derived from an EMBL/GenBank/DDBJ whole genome shotgun (WGS) entry which is preliminary data.</text>
</comment>